<dbReference type="Gene3D" id="3.40.190.10">
    <property type="entry name" value="Periplasmic binding protein-like II"/>
    <property type="match status" value="2"/>
</dbReference>
<dbReference type="Proteomes" id="UP001182556">
    <property type="component" value="Unassembled WGS sequence"/>
</dbReference>
<comment type="caution">
    <text evidence="8">The sequence shown here is derived from an EMBL/GenBank/DDBJ whole genome shotgun (WGS) entry which is preliminary data.</text>
</comment>
<dbReference type="PANTHER" id="PTHR21022">
    <property type="entry name" value="PREPHENATE DEHYDRATASE P PROTEIN"/>
    <property type="match status" value="1"/>
</dbReference>
<dbReference type="GO" id="GO:0004664">
    <property type="term" value="F:prephenate dehydratase activity"/>
    <property type="evidence" value="ECO:0007669"/>
    <property type="project" value="InterPro"/>
</dbReference>
<dbReference type="Pfam" id="PF00800">
    <property type="entry name" value="PDT"/>
    <property type="match status" value="1"/>
</dbReference>
<keyword evidence="2" id="KW-0057">Aromatic amino acid biosynthesis</keyword>
<keyword evidence="9" id="KW-1185">Reference proteome</keyword>
<comment type="pathway">
    <text evidence="5">Amino-acid biosynthesis.</text>
</comment>
<dbReference type="CDD" id="cd13532">
    <property type="entry name" value="PBP2_PDT_like"/>
    <property type="match status" value="1"/>
</dbReference>
<feature type="region of interest" description="Disordered" evidence="6">
    <location>
        <begin position="282"/>
        <end position="305"/>
    </location>
</feature>
<feature type="domain" description="Prephenate dehydratase" evidence="7">
    <location>
        <begin position="31"/>
        <end position="233"/>
    </location>
</feature>
<evidence type="ECO:0000256" key="4">
    <source>
        <dbReference type="ARBA" id="ARBA00023239"/>
    </source>
</evidence>
<dbReference type="PROSITE" id="PS51171">
    <property type="entry name" value="PREPHENATE_DEHYDR_3"/>
    <property type="match status" value="1"/>
</dbReference>
<reference evidence="8" key="1">
    <citation type="submission" date="2023-02" db="EMBL/GenBank/DDBJ databases">
        <title>Identification and recombinant expression of a fungal hydrolase from Papiliotrema laurentii that hydrolyzes apple cutin and clears colloidal polyester polyurethane.</title>
        <authorList>
            <consortium name="DOE Joint Genome Institute"/>
            <person name="Roman V.A."/>
            <person name="Bojanowski C."/>
            <person name="Crable B.R."/>
            <person name="Wagner D.N."/>
            <person name="Hung C.S."/>
            <person name="Nadeau L.J."/>
            <person name="Schratz L."/>
            <person name="Haridas S."/>
            <person name="Pangilinan J."/>
            <person name="Lipzen A."/>
            <person name="Na H."/>
            <person name="Yan M."/>
            <person name="Ng V."/>
            <person name="Grigoriev I.V."/>
            <person name="Spatafora J.W."/>
            <person name="Barlow D."/>
            <person name="Biffinger J."/>
            <person name="Kelley-Loughnane N."/>
            <person name="Varaljay V.A."/>
            <person name="Crookes-Goodson W.J."/>
        </authorList>
    </citation>
    <scope>NUCLEOTIDE SEQUENCE</scope>
    <source>
        <strain evidence="8">5307AH</strain>
    </source>
</reference>
<evidence type="ECO:0000259" key="7">
    <source>
        <dbReference type="PROSITE" id="PS51171"/>
    </source>
</evidence>
<keyword evidence="3" id="KW-0584">Phenylalanine biosynthesis</keyword>
<dbReference type="PANTHER" id="PTHR21022:SF19">
    <property type="entry name" value="PREPHENATE DEHYDRATASE-RELATED"/>
    <property type="match status" value="1"/>
</dbReference>
<dbReference type="GO" id="GO:0009094">
    <property type="term" value="P:L-phenylalanine biosynthetic process"/>
    <property type="evidence" value="ECO:0007669"/>
    <property type="project" value="UniProtKB-KW"/>
</dbReference>
<dbReference type="EMBL" id="JAODAN010000007">
    <property type="protein sequence ID" value="KAK1922917.1"/>
    <property type="molecule type" value="Genomic_DNA"/>
</dbReference>
<dbReference type="GO" id="GO:0005737">
    <property type="term" value="C:cytoplasm"/>
    <property type="evidence" value="ECO:0007669"/>
    <property type="project" value="TreeGrafter"/>
</dbReference>
<keyword evidence="1" id="KW-0028">Amino-acid biosynthesis</keyword>
<evidence type="ECO:0000256" key="3">
    <source>
        <dbReference type="ARBA" id="ARBA00023222"/>
    </source>
</evidence>
<accession>A0AAD9FQG5</accession>
<evidence type="ECO:0000313" key="9">
    <source>
        <dbReference type="Proteomes" id="UP001182556"/>
    </source>
</evidence>
<protein>
    <submittedName>
        <fullName evidence="8">Prephenate dehydratase-domain-containing protein</fullName>
    </submittedName>
</protein>
<feature type="compositionally biased region" description="Polar residues" evidence="6">
    <location>
        <begin position="287"/>
        <end position="298"/>
    </location>
</feature>
<evidence type="ECO:0000256" key="1">
    <source>
        <dbReference type="ARBA" id="ARBA00022605"/>
    </source>
</evidence>
<organism evidence="8 9">
    <name type="scientific">Papiliotrema laurentii</name>
    <name type="common">Cryptococcus laurentii</name>
    <dbReference type="NCBI Taxonomy" id="5418"/>
    <lineage>
        <taxon>Eukaryota</taxon>
        <taxon>Fungi</taxon>
        <taxon>Dikarya</taxon>
        <taxon>Basidiomycota</taxon>
        <taxon>Agaricomycotina</taxon>
        <taxon>Tremellomycetes</taxon>
        <taxon>Tremellales</taxon>
        <taxon>Rhynchogastremaceae</taxon>
        <taxon>Papiliotrema</taxon>
    </lineage>
</organism>
<keyword evidence="4" id="KW-0456">Lyase</keyword>
<evidence type="ECO:0000256" key="2">
    <source>
        <dbReference type="ARBA" id="ARBA00023141"/>
    </source>
</evidence>
<dbReference type="InterPro" id="IPR001086">
    <property type="entry name" value="Preph_deHydtase"/>
</dbReference>
<proteinExistence type="predicted"/>
<dbReference type="SUPFAM" id="SSF53850">
    <property type="entry name" value="Periplasmic binding protein-like II"/>
    <property type="match status" value="1"/>
</dbReference>
<sequence>MSAEVSTLAFGEEAQGSPSRKRQKTEGRQCRLAYLGPPGTYGNQAANAFASLLPDAPELVPCPYIPDIYKSSTEYLVMPLQNTIHGGVIETLDCLTEASEARTSTTVHEEQSLGLPLVIGDLDLPIRHCLVVKRGTRMEDIRWVRSHEQALGQSLAFIKERLHSGKTHARVIPWASTAAAAISLLEDDTGEEGHGAAICSKAVVELFPDKLEVLYEGTQGITNNFTRFLLLKRTGSPLDIAGHDGSVAAPSQGDDSRPSDFYILDSPSDIATLTQTTPAVRGVHTRPWTSSSIESTDTPVADGSDPALRARIDRYPSKYLVEVAAGEVASIGRYIGRTDLHIAMS</sequence>
<gene>
    <name evidence="8" type="ORF">DB88DRAFT_465374</name>
</gene>
<evidence type="ECO:0000256" key="5">
    <source>
        <dbReference type="ARBA" id="ARBA00029440"/>
    </source>
</evidence>
<dbReference type="AlphaFoldDB" id="A0AAD9FQG5"/>
<feature type="region of interest" description="Disordered" evidence="6">
    <location>
        <begin position="1"/>
        <end position="27"/>
    </location>
</feature>
<name>A0AAD9FQG5_PAPLA</name>
<evidence type="ECO:0000313" key="8">
    <source>
        <dbReference type="EMBL" id="KAK1922917.1"/>
    </source>
</evidence>
<evidence type="ECO:0000256" key="6">
    <source>
        <dbReference type="SAM" id="MobiDB-lite"/>
    </source>
</evidence>